<feature type="domain" description="PAC" evidence="3">
    <location>
        <begin position="394"/>
        <end position="449"/>
    </location>
</feature>
<name>A0ABV0M643_9HYPH</name>
<gene>
    <name evidence="4" type="ORF">ABK249_20680</name>
</gene>
<keyword evidence="1" id="KW-0812">Transmembrane</keyword>
<dbReference type="Gene3D" id="3.30.70.270">
    <property type="match status" value="1"/>
</dbReference>
<dbReference type="InterPro" id="IPR000014">
    <property type="entry name" value="PAS"/>
</dbReference>
<dbReference type="SMART" id="SM00091">
    <property type="entry name" value="PAS"/>
    <property type="match status" value="1"/>
</dbReference>
<dbReference type="NCBIfam" id="TIGR00254">
    <property type="entry name" value="GGDEF"/>
    <property type="match status" value="1"/>
</dbReference>
<evidence type="ECO:0000313" key="4">
    <source>
        <dbReference type="EMBL" id="MEQ1407349.1"/>
    </source>
</evidence>
<dbReference type="Gene3D" id="3.30.450.20">
    <property type="entry name" value="PAS domain"/>
    <property type="match status" value="3"/>
</dbReference>
<dbReference type="InterPro" id="IPR052155">
    <property type="entry name" value="Biofilm_reg_signaling"/>
</dbReference>
<dbReference type="PANTHER" id="PTHR44757">
    <property type="entry name" value="DIGUANYLATE CYCLASE DGCP"/>
    <property type="match status" value="1"/>
</dbReference>
<comment type="caution">
    <text evidence="4">The sequence shown here is derived from an EMBL/GenBank/DDBJ whole genome shotgun (WGS) entry which is preliminary data.</text>
</comment>
<dbReference type="NCBIfam" id="TIGR00229">
    <property type="entry name" value="sensory_box"/>
    <property type="match status" value="1"/>
</dbReference>
<dbReference type="InterPro" id="IPR043128">
    <property type="entry name" value="Rev_trsase/Diguanyl_cyclase"/>
</dbReference>
<dbReference type="Pfam" id="PF00990">
    <property type="entry name" value="GGDEF"/>
    <property type="match status" value="1"/>
</dbReference>
<dbReference type="InterPro" id="IPR035965">
    <property type="entry name" value="PAS-like_dom_sf"/>
</dbReference>
<dbReference type="Pfam" id="PF22588">
    <property type="entry name" value="dCache_1_like"/>
    <property type="match status" value="1"/>
</dbReference>
<keyword evidence="1" id="KW-0472">Membrane</keyword>
<dbReference type="PROSITE" id="PS50113">
    <property type="entry name" value="PAC"/>
    <property type="match status" value="1"/>
</dbReference>
<protein>
    <submittedName>
        <fullName evidence="4">PAS domain S-box protein</fullName>
    </submittedName>
</protein>
<organism evidence="4 5">
    <name type="scientific">Neorhizobium phenanthreniclasticum</name>
    <dbReference type="NCBI Taxonomy" id="3157917"/>
    <lineage>
        <taxon>Bacteria</taxon>
        <taxon>Pseudomonadati</taxon>
        <taxon>Pseudomonadota</taxon>
        <taxon>Alphaproteobacteria</taxon>
        <taxon>Hyphomicrobiales</taxon>
        <taxon>Rhizobiaceae</taxon>
        <taxon>Rhizobium/Agrobacterium group</taxon>
        <taxon>Neorhizobium</taxon>
    </lineage>
</organism>
<reference evidence="4 5" key="1">
    <citation type="submission" date="2024-05" db="EMBL/GenBank/DDBJ databases">
        <title>Neorhizobium sp. Rsf11, a plant growth promoting and heavy metal resistant PAH-degrader.</title>
        <authorList>
            <person name="Golubev S.N."/>
            <person name="Muratova A.Y."/>
            <person name="Markelova M.I."/>
        </authorList>
    </citation>
    <scope>NUCLEOTIDE SEQUENCE [LARGE SCALE GENOMIC DNA]</scope>
    <source>
        <strain evidence="4 5">Rsf11</strain>
    </source>
</reference>
<dbReference type="InterPro" id="IPR054327">
    <property type="entry name" value="His-kinase-like_sensor"/>
</dbReference>
<dbReference type="CDD" id="cd00130">
    <property type="entry name" value="PAS"/>
    <property type="match status" value="1"/>
</dbReference>
<evidence type="ECO:0000259" key="2">
    <source>
        <dbReference type="PROSITE" id="PS50112"/>
    </source>
</evidence>
<dbReference type="Proteomes" id="UP001496627">
    <property type="component" value="Unassembled WGS sequence"/>
</dbReference>
<dbReference type="CDD" id="cd12914">
    <property type="entry name" value="PDC1_DGC_like"/>
    <property type="match status" value="1"/>
</dbReference>
<dbReference type="PANTHER" id="PTHR44757:SF2">
    <property type="entry name" value="BIOFILM ARCHITECTURE MAINTENANCE PROTEIN MBAA"/>
    <property type="match status" value="1"/>
</dbReference>
<keyword evidence="1" id="KW-1133">Transmembrane helix</keyword>
<sequence>MQAATFRSTLTTAAVVLGFGAFIALLSWGEYANWKAQVARVETSLIQTAEAITQHADDTIEMSWLSLASLISEIRDEQHHPEMPAKIETAIAFQMRASPTLDTLSYIDATGQMVATSAEGAPAKMNYADREYFRFHKSSPFRLPVLGKPIKSRLSHRWVLPISQRVVLPDGSFGGVVVSTIRVNHFIHVFRNFGVSSDRSFLLLRGDGIVMARGPMEETLLGSNISAHELFADHLKVRTVGAYDYQSPVDGKVRIGGFYQSGRTGIVVLAAASEREVFLEWTGTAKARWFYAAVLLAVTSLAALHWRHQLKLRRESEAQLAAREAEFRLLAESSSDVIARFDEAGIREYVSPSSKQILGIEPQRLIGKSVFAGMAGDAEATVRSAAERLQDGSMQEQFIIKHTKPDGEEVWLETALSKLPAREKAVATRVVAITRDVTQHKKKQDELDALANTDELTKLANRRFFNNRFGEMMQRARRNRMPLSLLMIDADRFKQFNDTLVMPPGTNASGRLALSCAIASNGPAISSPVMAVRNSRFCFPTPISKGHELSQKEFACKCACWRWLTKATRPLVMSRSASDWPLCHQKRQPTSPHTPCLARPMPRSTVQRMLDAIRLSVESNPT</sequence>
<keyword evidence="5" id="KW-1185">Reference proteome</keyword>
<evidence type="ECO:0000313" key="5">
    <source>
        <dbReference type="Proteomes" id="UP001496627"/>
    </source>
</evidence>
<dbReference type="SMART" id="SM00267">
    <property type="entry name" value="GGDEF"/>
    <property type="match status" value="1"/>
</dbReference>
<dbReference type="EMBL" id="JBEAAL010000017">
    <property type="protein sequence ID" value="MEQ1407349.1"/>
    <property type="molecule type" value="Genomic_DNA"/>
</dbReference>
<dbReference type="InterPro" id="IPR029787">
    <property type="entry name" value="Nucleotide_cyclase"/>
</dbReference>
<proteinExistence type="predicted"/>
<dbReference type="SUPFAM" id="SSF55785">
    <property type="entry name" value="PYP-like sensor domain (PAS domain)"/>
    <property type="match status" value="1"/>
</dbReference>
<evidence type="ECO:0000259" key="3">
    <source>
        <dbReference type="PROSITE" id="PS50113"/>
    </source>
</evidence>
<accession>A0ABV0M643</accession>
<dbReference type="InterPro" id="IPR000700">
    <property type="entry name" value="PAS-assoc_C"/>
</dbReference>
<dbReference type="PROSITE" id="PS50112">
    <property type="entry name" value="PAS"/>
    <property type="match status" value="1"/>
</dbReference>
<dbReference type="SUPFAM" id="SSF55073">
    <property type="entry name" value="Nucleotide cyclase"/>
    <property type="match status" value="1"/>
</dbReference>
<feature type="domain" description="PAS" evidence="2">
    <location>
        <begin position="323"/>
        <end position="393"/>
    </location>
</feature>
<dbReference type="Pfam" id="PF08448">
    <property type="entry name" value="PAS_4"/>
    <property type="match status" value="1"/>
</dbReference>
<dbReference type="InterPro" id="IPR000160">
    <property type="entry name" value="GGDEF_dom"/>
</dbReference>
<dbReference type="InterPro" id="IPR013656">
    <property type="entry name" value="PAS_4"/>
</dbReference>
<evidence type="ECO:0000256" key="1">
    <source>
        <dbReference type="SAM" id="Phobius"/>
    </source>
</evidence>
<feature type="transmembrane region" description="Helical" evidence="1">
    <location>
        <begin position="289"/>
        <end position="306"/>
    </location>
</feature>
<dbReference type="CDD" id="cd12915">
    <property type="entry name" value="PDC2_DGC_like"/>
    <property type="match status" value="1"/>
</dbReference>